<dbReference type="OrthoDB" id="9777588at2"/>
<evidence type="ECO:0000259" key="1">
    <source>
        <dbReference type="PROSITE" id="PS50042"/>
    </source>
</evidence>
<reference evidence="2 3" key="1">
    <citation type="journal article" date="2014" name="Int. J. Syst. Evol. Microbiol.">
        <title>Ramlibacter solisilvae sp. nov., isolated from forest soil, and emended description of the genus Ramlibacter.</title>
        <authorList>
            <person name="Lee H.J."/>
            <person name="Lee S.H."/>
            <person name="Lee S.S."/>
            <person name="Lee J.S."/>
            <person name="Kim Y."/>
            <person name="Kim S.C."/>
            <person name="Jeon C.O."/>
        </authorList>
    </citation>
    <scope>NUCLEOTIDE SEQUENCE [LARGE SCALE GENOMIC DNA]</scope>
    <source>
        <strain evidence="2 3">5-10</strain>
    </source>
</reference>
<dbReference type="Pfam" id="PF00027">
    <property type="entry name" value="cNMP_binding"/>
    <property type="match status" value="1"/>
</dbReference>
<dbReference type="InterPro" id="IPR014710">
    <property type="entry name" value="RmlC-like_jellyroll"/>
</dbReference>
<keyword evidence="3" id="KW-1185">Reference proteome</keyword>
<name>A0A127JTJ3_9BURK</name>
<gene>
    <name evidence="2" type="ORF">UC35_10315</name>
</gene>
<dbReference type="Gene3D" id="2.60.120.10">
    <property type="entry name" value="Jelly Rolls"/>
    <property type="match status" value="1"/>
</dbReference>
<accession>A0A127JTJ3</accession>
<proteinExistence type="predicted"/>
<dbReference type="EMBL" id="CP010951">
    <property type="protein sequence ID" value="AMO23213.1"/>
    <property type="molecule type" value="Genomic_DNA"/>
</dbReference>
<protein>
    <recommendedName>
        <fullName evidence="1">Cyclic nucleotide-binding domain-containing protein</fullName>
    </recommendedName>
</protein>
<sequence>MKCPLSSHPLRNTIRLQLRRHPLLAGLDEAAYAELAALLSVQEGARGERLVEQGSQDLQHFFIVEGVLKRVVNSPEGREVTLHFAGEGEMETCFDAWRRNTGAGFAIVCARRTVVAALPMDAWYAFLERHPALRRQFHERLVLLGAAIVEHAVGLLLLDAPGRVHQFSDKHPELLDRLPQKDVASHLNLSAETLCRLTRRQRSAMAA</sequence>
<dbReference type="AlphaFoldDB" id="A0A127JTJ3"/>
<dbReference type="CDD" id="cd00038">
    <property type="entry name" value="CAP_ED"/>
    <property type="match status" value="1"/>
</dbReference>
<evidence type="ECO:0000313" key="3">
    <source>
        <dbReference type="Proteomes" id="UP000070433"/>
    </source>
</evidence>
<dbReference type="RefSeq" id="WP_082793006.1">
    <property type="nucleotide sequence ID" value="NZ_CP010951.1"/>
</dbReference>
<evidence type="ECO:0000313" key="2">
    <source>
        <dbReference type="EMBL" id="AMO23213.1"/>
    </source>
</evidence>
<dbReference type="InterPro" id="IPR018490">
    <property type="entry name" value="cNMP-bd_dom_sf"/>
</dbReference>
<organism evidence="2 3">
    <name type="scientific">Ramlibacter tataouinensis</name>
    <dbReference type="NCBI Taxonomy" id="94132"/>
    <lineage>
        <taxon>Bacteria</taxon>
        <taxon>Pseudomonadati</taxon>
        <taxon>Pseudomonadota</taxon>
        <taxon>Betaproteobacteria</taxon>
        <taxon>Burkholderiales</taxon>
        <taxon>Comamonadaceae</taxon>
        <taxon>Ramlibacter</taxon>
    </lineage>
</organism>
<dbReference type="SUPFAM" id="SSF51206">
    <property type="entry name" value="cAMP-binding domain-like"/>
    <property type="match status" value="1"/>
</dbReference>
<dbReference type="Proteomes" id="UP000070433">
    <property type="component" value="Chromosome"/>
</dbReference>
<dbReference type="SMART" id="SM00100">
    <property type="entry name" value="cNMP"/>
    <property type="match status" value="1"/>
</dbReference>
<dbReference type="PROSITE" id="PS50042">
    <property type="entry name" value="CNMP_BINDING_3"/>
    <property type="match status" value="1"/>
</dbReference>
<dbReference type="InterPro" id="IPR000595">
    <property type="entry name" value="cNMP-bd_dom"/>
</dbReference>
<feature type="domain" description="Cyclic nucleotide-binding" evidence="1">
    <location>
        <begin position="23"/>
        <end position="89"/>
    </location>
</feature>